<name>A0A8X6Q610_NEPPI</name>
<dbReference type="OrthoDB" id="6448274at2759"/>
<organism evidence="1 2">
    <name type="scientific">Nephila pilipes</name>
    <name type="common">Giant wood spider</name>
    <name type="synonym">Nephila maculata</name>
    <dbReference type="NCBI Taxonomy" id="299642"/>
    <lineage>
        <taxon>Eukaryota</taxon>
        <taxon>Metazoa</taxon>
        <taxon>Ecdysozoa</taxon>
        <taxon>Arthropoda</taxon>
        <taxon>Chelicerata</taxon>
        <taxon>Arachnida</taxon>
        <taxon>Araneae</taxon>
        <taxon>Araneomorphae</taxon>
        <taxon>Entelegynae</taxon>
        <taxon>Araneoidea</taxon>
        <taxon>Nephilidae</taxon>
        <taxon>Nephila</taxon>
    </lineage>
</organism>
<gene>
    <name evidence="1" type="primary">AVEN_154738_1</name>
    <name evidence="1" type="ORF">NPIL_365551</name>
</gene>
<dbReference type="AlphaFoldDB" id="A0A8X6Q610"/>
<evidence type="ECO:0000313" key="2">
    <source>
        <dbReference type="Proteomes" id="UP000887013"/>
    </source>
</evidence>
<dbReference type="Proteomes" id="UP000887013">
    <property type="component" value="Unassembled WGS sequence"/>
</dbReference>
<comment type="caution">
    <text evidence="1">The sequence shown here is derived from an EMBL/GenBank/DDBJ whole genome shotgun (WGS) entry which is preliminary data.</text>
</comment>
<keyword evidence="2" id="KW-1185">Reference proteome</keyword>
<proteinExistence type="predicted"/>
<dbReference type="EMBL" id="BMAW01122090">
    <property type="protein sequence ID" value="GFT97415.1"/>
    <property type="molecule type" value="Genomic_DNA"/>
</dbReference>
<reference evidence="1" key="1">
    <citation type="submission" date="2020-08" db="EMBL/GenBank/DDBJ databases">
        <title>Multicomponent nature underlies the extraordinary mechanical properties of spider dragline silk.</title>
        <authorList>
            <person name="Kono N."/>
            <person name="Nakamura H."/>
            <person name="Mori M."/>
            <person name="Yoshida Y."/>
            <person name="Ohtoshi R."/>
            <person name="Malay A.D."/>
            <person name="Moran D.A.P."/>
            <person name="Tomita M."/>
            <person name="Numata K."/>
            <person name="Arakawa K."/>
        </authorList>
    </citation>
    <scope>NUCLEOTIDE SEQUENCE</scope>
</reference>
<accession>A0A8X6Q610</accession>
<evidence type="ECO:0000313" key="1">
    <source>
        <dbReference type="EMBL" id="GFT97415.1"/>
    </source>
</evidence>
<sequence>MALVPLDFLAAYRHPKVVESDLEQNILNFLDESNDQQAKLLSQLIMKYQKTVREPPPLIPVTIVDKSVINPLEELPTKEIEDEDPILLDIRYTVPRAYEKYVSAIVEKLKTRLYHWNENGEMTENGVLLKGSKIVDLFSYVMRNSKKLEKP</sequence>
<protein>
    <submittedName>
        <fullName evidence="1">Uncharacterized protein</fullName>
    </submittedName>
</protein>